<organism evidence="10 11">
    <name type="scientific">Aphanomyces astaci</name>
    <name type="common">Crayfish plague agent</name>
    <dbReference type="NCBI Taxonomy" id="112090"/>
    <lineage>
        <taxon>Eukaryota</taxon>
        <taxon>Sar</taxon>
        <taxon>Stramenopiles</taxon>
        <taxon>Oomycota</taxon>
        <taxon>Saprolegniomycetes</taxon>
        <taxon>Saprolegniales</taxon>
        <taxon>Verrucalvaceae</taxon>
        <taxon>Aphanomyces</taxon>
    </lineage>
</organism>
<comment type="function">
    <text evidence="5">Serine peptidase whose precise substrate specificity remains unclear. Does not cleave peptides after a arginine or lysine residue. Regulates trans-Golgi network morphology and sorting by regulating the membrane binding of the AP-1 complex. May play a role in the regulation of synaptic vesicle exocytosis.</text>
</comment>
<protein>
    <recommendedName>
        <fullName evidence="6">Prolyl endopeptidase</fullName>
        <ecNumber evidence="6">3.4.21.-</ecNumber>
    </recommendedName>
</protein>
<feature type="domain" description="Peptidase S9A N-terminal" evidence="9">
    <location>
        <begin position="197"/>
        <end position="290"/>
    </location>
</feature>
<keyword evidence="7" id="KW-0732">Signal</keyword>
<dbReference type="InterPro" id="IPR001375">
    <property type="entry name" value="Peptidase_S9_cat"/>
</dbReference>
<dbReference type="SUPFAM" id="SSF53474">
    <property type="entry name" value="alpha/beta-Hydrolases"/>
    <property type="match status" value="1"/>
</dbReference>
<dbReference type="GO" id="GO:0004252">
    <property type="term" value="F:serine-type endopeptidase activity"/>
    <property type="evidence" value="ECO:0007669"/>
    <property type="project" value="UniProtKB-UniRule"/>
</dbReference>
<sequence>MQANSGLLVRGLLLLAFVALDMATTASLMPPVLEKRPKYVPFGKVPGENRGEQPMEPIIYLEDPYYYVRDDNRSNTEILDHLRAENAYTKAALSHLDGLQDELYKELLSHEPETDQTTPSPRGDFLYYSGTEEGKAYRIHYRKPRYDDGAEEILLDVNKLAEGHTQFRVYEVKVSPDHKLLAYSVDLSGFEAYDVFIKWGRDAETLFYVTPDATTRRRHKVWSHLVGAPQSADTTLFTEDDGLFQVTVVKSSSGRFLVIFTLSTETSEVHMLDLHDPQSSLAVVAPRVQLFLGVYYERVEATASDGTTIPISVVYRKDKKKAEGQPQALHLYGYEAARYLTKMTTFTDFIAVAEHLVATKVTSPSHMTCEGRSAGGLLVAKLRDLKTDNNQVLLKMNLDSGHFSASNRYQSLKEKAVELSFLLDKLKYHHKC</sequence>
<dbReference type="Pfam" id="PF00326">
    <property type="entry name" value="Peptidase_S9"/>
    <property type="match status" value="1"/>
</dbReference>
<dbReference type="AlphaFoldDB" id="A0A397BJW2"/>
<dbReference type="EC" id="3.4.21.-" evidence="6"/>
<dbReference type="InterPro" id="IPR002470">
    <property type="entry name" value="Peptidase_S9A"/>
</dbReference>
<dbReference type="EMBL" id="QUSZ01003433">
    <property type="protein sequence ID" value="RHY18458.1"/>
    <property type="molecule type" value="Genomic_DNA"/>
</dbReference>
<dbReference type="Proteomes" id="UP000265427">
    <property type="component" value="Unassembled WGS sequence"/>
</dbReference>
<dbReference type="VEuPathDB" id="FungiDB:H257_14172"/>
<evidence type="ECO:0000256" key="3">
    <source>
        <dbReference type="ARBA" id="ARBA00022801"/>
    </source>
</evidence>
<feature type="chain" id="PRO_5017250956" description="Prolyl endopeptidase" evidence="7">
    <location>
        <begin position="24"/>
        <end position="432"/>
    </location>
</feature>
<feature type="domain" description="Peptidase S9 prolyl oligopeptidase catalytic" evidence="8">
    <location>
        <begin position="334"/>
        <end position="381"/>
    </location>
</feature>
<evidence type="ECO:0000256" key="1">
    <source>
        <dbReference type="ARBA" id="ARBA00005228"/>
    </source>
</evidence>
<dbReference type="SUPFAM" id="SSF50993">
    <property type="entry name" value="Peptidase/esterase 'gauge' domain"/>
    <property type="match status" value="1"/>
</dbReference>
<keyword evidence="3 6" id="KW-0378">Hydrolase</keyword>
<dbReference type="Gene3D" id="2.130.10.120">
    <property type="entry name" value="Prolyl oligopeptidase, N-terminal domain"/>
    <property type="match status" value="1"/>
</dbReference>
<evidence type="ECO:0000313" key="11">
    <source>
        <dbReference type="Proteomes" id="UP000265427"/>
    </source>
</evidence>
<evidence type="ECO:0000256" key="2">
    <source>
        <dbReference type="ARBA" id="ARBA00022670"/>
    </source>
</evidence>
<reference evidence="10 11" key="1">
    <citation type="submission" date="2018-08" db="EMBL/GenBank/DDBJ databases">
        <title>Aphanomyces genome sequencing and annotation.</title>
        <authorList>
            <person name="Minardi D."/>
            <person name="Oidtmann B."/>
            <person name="Van Der Giezen M."/>
            <person name="Studholme D.J."/>
        </authorList>
    </citation>
    <scope>NUCLEOTIDE SEQUENCE [LARGE SCALE GENOMIC DNA]</scope>
    <source>
        <strain evidence="10 11">Kv</strain>
    </source>
</reference>
<keyword evidence="4 6" id="KW-0720">Serine protease</keyword>
<feature type="signal peptide" evidence="7">
    <location>
        <begin position="1"/>
        <end position="23"/>
    </location>
</feature>
<dbReference type="InterPro" id="IPR023302">
    <property type="entry name" value="Pept_S9A_N"/>
</dbReference>
<dbReference type="InterPro" id="IPR051543">
    <property type="entry name" value="Serine_Peptidase_S9A"/>
</dbReference>
<gene>
    <name evidence="10" type="ORF">DYB36_010217</name>
</gene>
<dbReference type="Pfam" id="PF02897">
    <property type="entry name" value="Peptidase_S9_N"/>
    <property type="match status" value="2"/>
</dbReference>
<dbReference type="InterPro" id="IPR029058">
    <property type="entry name" value="AB_hydrolase_fold"/>
</dbReference>
<evidence type="ECO:0000259" key="9">
    <source>
        <dbReference type="Pfam" id="PF02897"/>
    </source>
</evidence>
<dbReference type="PANTHER" id="PTHR11757">
    <property type="entry name" value="PROTEASE FAMILY S9A OLIGOPEPTIDASE"/>
    <property type="match status" value="1"/>
</dbReference>
<dbReference type="Gene3D" id="3.40.50.1820">
    <property type="entry name" value="alpha/beta hydrolase"/>
    <property type="match status" value="1"/>
</dbReference>
<comment type="caution">
    <text evidence="10">The sequence shown here is derived from an EMBL/GenBank/DDBJ whole genome shotgun (WGS) entry which is preliminary data.</text>
</comment>
<dbReference type="PANTHER" id="PTHR11757:SF19">
    <property type="entry name" value="PROLYL ENDOPEPTIDASE-LIKE"/>
    <property type="match status" value="1"/>
</dbReference>
<feature type="domain" description="Peptidase S9A N-terminal" evidence="9">
    <location>
        <begin position="61"/>
        <end position="195"/>
    </location>
</feature>
<evidence type="ECO:0000313" key="10">
    <source>
        <dbReference type="EMBL" id="RHY18458.1"/>
    </source>
</evidence>
<evidence type="ECO:0000256" key="6">
    <source>
        <dbReference type="RuleBase" id="RU368024"/>
    </source>
</evidence>
<evidence type="ECO:0000256" key="5">
    <source>
        <dbReference type="ARBA" id="ARBA00045448"/>
    </source>
</evidence>
<dbReference type="PRINTS" id="PR00862">
    <property type="entry name" value="PROLIGOPTASE"/>
</dbReference>
<evidence type="ECO:0000256" key="4">
    <source>
        <dbReference type="ARBA" id="ARBA00022825"/>
    </source>
</evidence>
<proteinExistence type="inferred from homology"/>
<keyword evidence="2 6" id="KW-0645">Protease</keyword>
<evidence type="ECO:0000256" key="7">
    <source>
        <dbReference type="SAM" id="SignalP"/>
    </source>
</evidence>
<comment type="similarity">
    <text evidence="1 6">Belongs to the peptidase S9A family.</text>
</comment>
<evidence type="ECO:0000259" key="8">
    <source>
        <dbReference type="Pfam" id="PF00326"/>
    </source>
</evidence>
<accession>A0A397BJW2</accession>
<name>A0A397BJW2_APHAT</name>
<dbReference type="GO" id="GO:0006508">
    <property type="term" value="P:proteolysis"/>
    <property type="evidence" value="ECO:0007669"/>
    <property type="project" value="UniProtKB-KW"/>
</dbReference>